<feature type="domain" description="Carbohydrate-binding module family 96" evidence="4">
    <location>
        <begin position="135"/>
        <end position="223"/>
    </location>
</feature>
<keyword evidence="3" id="KW-0732">Signal</keyword>
<comment type="subcellular location">
    <subcellularLocation>
        <location evidence="1">Secreted</location>
    </subcellularLocation>
</comment>
<dbReference type="NCBIfam" id="NF033679">
    <property type="entry name" value="DNRLRE_dom"/>
    <property type="match status" value="1"/>
</dbReference>
<dbReference type="Proteomes" id="UP000295818">
    <property type="component" value="Unassembled WGS sequence"/>
</dbReference>
<evidence type="ECO:0000313" key="6">
    <source>
        <dbReference type="Proteomes" id="UP000295818"/>
    </source>
</evidence>
<proteinExistence type="predicted"/>
<sequence>MFGDADLVYQVGPDQLKESIVLASAPADPTYRFSLKLAGVKAVPQQPDGSIVFSPQGGVGRPLFTMPRLFMTDARDDAASPYGKAFSDKVTQTVTQRGANIDITVSADAGWLNSADRQFPVVIDPTIAIEPAPEQAQDAMVDSGAPTTNCGGITGLYAGTTASAKRRSLLKFDLSSVPPGTPIDAAQLKLYFDQSFQTNANAVQLEVRQAALPWTESTVNWNSPVNGALGTLGYNMACVDDSYTSKTSMVGA</sequence>
<dbReference type="InterPro" id="IPR055372">
    <property type="entry name" value="CBM96"/>
</dbReference>
<reference evidence="5 6" key="1">
    <citation type="journal article" date="2015" name="Stand. Genomic Sci.">
        <title>Genomic Encyclopedia of Bacterial and Archaeal Type Strains, Phase III: the genomes of soil and plant-associated and newly described type strains.</title>
        <authorList>
            <person name="Whitman W.B."/>
            <person name="Woyke T."/>
            <person name="Klenk H.P."/>
            <person name="Zhou Y."/>
            <person name="Lilburn T.G."/>
            <person name="Beck B.J."/>
            <person name="De Vos P."/>
            <person name="Vandamme P."/>
            <person name="Eisen J.A."/>
            <person name="Garrity G."/>
            <person name="Hugenholtz P."/>
            <person name="Kyrpides N.C."/>
        </authorList>
    </citation>
    <scope>NUCLEOTIDE SEQUENCE [LARGE SCALE GENOMIC DNA]</scope>
    <source>
        <strain evidence="5 6">VKM Ac-2538</strain>
    </source>
</reference>
<dbReference type="RefSeq" id="WP_241998289.1">
    <property type="nucleotide sequence ID" value="NZ_SLWM01000005.1"/>
</dbReference>
<keyword evidence="6" id="KW-1185">Reference proteome</keyword>
<evidence type="ECO:0000256" key="1">
    <source>
        <dbReference type="ARBA" id="ARBA00004613"/>
    </source>
</evidence>
<dbReference type="Pfam" id="PF24517">
    <property type="entry name" value="CBM96"/>
    <property type="match status" value="1"/>
</dbReference>
<evidence type="ECO:0000313" key="5">
    <source>
        <dbReference type="EMBL" id="TCO24378.1"/>
    </source>
</evidence>
<dbReference type="EMBL" id="SLWM01000005">
    <property type="protein sequence ID" value="TCO24378.1"/>
    <property type="molecule type" value="Genomic_DNA"/>
</dbReference>
<comment type="caution">
    <text evidence="5">The sequence shown here is derived from an EMBL/GenBank/DDBJ whole genome shotgun (WGS) entry which is preliminary data.</text>
</comment>
<accession>A0ABY2BLV7</accession>
<evidence type="ECO:0000259" key="4">
    <source>
        <dbReference type="Pfam" id="PF24517"/>
    </source>
</evidence>
<name>A0ABY2BLV7_9ACTN</name>
<organism evidence="5 6">
    <name type="scientific">Kribbella orskensis</name>
    <dbReference type="NCBI Taxonomy" id="2512216"/>
    <lineage>
        <taxon>Bacteria</taxon>
        <taxon>Bacillati</taxon>
        <taxon>Actinomycetota</taxon>
        <taxon>Actinomycetes</taxon>
        <taxon>Propionibacteriales</taxon>
        <taxon>Kribbellaceae</taxon>
        <taxon>Kribbella</taxon>
    </lineage>
</organism>
<protein>
    <recommendedName>
        <fullName evidence="4">Carbohydrate-binding module family 96 domain-containing protein</fullName>
    </recommendedName>
</protein>
<evidence type="ECO:0000256" key="3">
    <source>
        <dbReference type="ARBA" id="ARBA00022729"/>
    </source>
</evidence>
<keyword evidence="2" id="KW-0964">Secreted</keyword>
<evidence type="ECO:0000256" key="2">
    <source>
        <dbReference type="ARBA" id="ARBA00022525"/>
    </source>
</evidence>
<gene>
    <name evidence="5" type="ORF">EV644_105412</name>
</gene>